<gene>
    <name evidence="2" type="primary">X975_23485</name>
    <name evidence="2" type="ORF">CEXT_34971</name>
</gene>
<dbReference type="Proteomes" id="UP001054945">
    <property type="component" value="Unassembled WGS sequence"/>
</dbReference>
<dbReference type="EMBL" id="BPLR01007732">
    <property type="protein sequence ID" value="GIY19255.1"/>
    <property type="molecule type" value="Genomic_DNA"/>
</dbReference>
<protein>
    <submittedName>
        <fullName evidence="2">Anoctamin</fullName>
    </submittedName>
</protein>
<sequence>MLVFISVTSVILYRVYMTISFCDEKDTTCGLLHGTVLATLLNTSSIMILGRDFETETGILGLDKKYKDNCGSKKMDNCMSLLSFQLLVLMIVKPFPKFMMDVLIPLIKKASVTAKLTKLMISQLMKEFRSKVILYGNVKT</sequence>
<feature type="chain" id="PRO_5043730417" evidence="1">
    <location>
        <begin position="21"/>
        <end position="140"/>
    </location>
</feature>
<keyword evidence="3" id="KW-1185">Reference proteome</keyword>
<name>A0AAV4RCP7_CAEEX</name>
<proteinExistence type="predicted"/>
<organism evidence="2 3">
    <name type="scientific">Caerostris extrusa</name>
    <name type="common">Bark spider</name>
    <name type="synonym">Caerostris bankana</name>
    <dbReference type="NCBI Taxonomy" id="172846"/>
    <lineage>
        <taxon>Eukaryota</taxon>
        <taxon>Metazoa</taxon>
        <taxon>Ecdysozoa</taxon>
        <taxon>Arthropoda</taxon>
        <taxon>Chelicerata</taxon>
        <taxon>Arachnida</taxon>
        <taxon>Araneae</taxon>
        <taxon>Araneomorphae</taxon>
        <taxon>Entelegynae</taxon>
        <taxon>Araneoidea</taxon>
        <taxon>Araneidae</taxon>
        <taxon>Caerostris</taxon>
    </lineage>
</organism>
<keyword evidence="1" id="KW-0732">Signal</keyword>
<dbReference type="AlphaFoldDB" id="A0AAV4RCP7"/>
<evidence type="ECO:0000313" key="2">
    <source>
        <dbReference type="EMBL" id="GIY19255.1"/>
    </source>
</evidence>
<comment type="caution">
    <text evidence="2">The sequence shown here is derived from an EMBL/GenBank/DDBJ whole genome shotgun (WGS) entry which is preliminary data.</text>
</comment>
<evidence type="ECO:0000256" key="1">
    <source>
        <dbReference type="SAM" id="SignalP"/>
    </source>
</evidence>
<reference evidence="2 3" key="1">
    <citation type="submission" date="2021-06" db="EMBL/GenBank/DDBJ databases">
        <title>Caerostris extrusa draft genome.</title>
        <authorList>
            <person name="Kono N."/>
            <person name="Arakawa K."/>
        </authorList>
    </citation>
    <scope>NUCLEOTIDE SEQUENCE [LARGE SCALE GENOMIC DNA]</scope>
</reference>
<feature type="signal peptide" evidence="1">
    <location>
        <begin position="1"/>
        <end position="20"/>
    </location>
</feature>
<evidence type="ECO:0000313" key="3">
    <source>
        <dbReference type="Proteomes" id="UP001054945"/>
    </source>
</evidence>
<accession>A0AAV4RCP7</accession>